<accession>A0A0V1A134</accession>
<dbReference type="PANTHER" id="PTHR12461:SF104">
    <property type="entry name" value="TRNA WYBUTOSINE-SYNTHESIZING PROTEIN 5"/>
    <property type="match status" value="1"/>
</dbReference>
<dbReference type="SUPFAM" id="SSF46934">
    <property type="entry name" value="UBA-like"/>
    <property type="match status" value="1"/>
</dbReference>
<sequence>MTTKQLPVYTYPAIPNLIKFLINLFYEREAFIIRGIDIGKCTALWSSVEYLKSKIPDEVNVSVHVSTNPKLNFLRRNFEYKILKLKAIVERCSRNEQTEFFLSKDEKYYMRALGSDHRKDAACIQTDFPYLMPDLQLPFLFDKDKIFSSVLRISSADIQIWTHYDVCITFIKSVIMDNILLQIVGRKRVVLFDPSQIPYLYLEGDKSKVIDIDDLESTEFPQFQRAVRNEGMLYPGDCISEMVMVRIFADDTIDSTIHNFECKTVGELKQSCQKIVPLDEKITEFVAIYCGNTLSDDKELTEENGIYSWSIIKLLSRVKEPSAETLVLRKGECLSTSRSFRTMSIYNLTTTLEKVSSVHRKMMADAQCARRFLTVVPQLKQDSLAWAALRDWMLMSFFFKSENVFSIGDTHPAFISAFYAMSSTLLERAAKRSTPLKGVTLSFQRVDENQADIQYEPGIAQLLRAHNLARRLYRQNILQSPHRRTNQIRQSTPPNTNQQSVTGSQQFTRDLLSDALRQARERTFESQMEVLRDLGFHNDEENAHFLEVSNGNLDLAVNLILAERERMTMD</sequence>
<dbReference type="Proteomes" id="UP000054783">
    <property type="component" value="Unassembled WGS sequence"/>
</dbReference>
<comment type="caution">
    <text evidence="3">The sequence shown here is derived from an EMBL/GenBank/DDBJ whole genome shotgun (WGS) entry which is preliminary data.</text>
</comment>
<dbReference type="PROSITE" id="PS50030">
    <property type="entry name" value="UBA"/>
    <property type="match status" value="1"/>
</dbReference>
<dbReference type="InterPro" id="IPR041667">
    <property type="entry name" value="Cupin_8"/>
</dbReference>
<dbReference type="Gene3D" id="1.10.8.10">
    <property type="entry name" value="DNA helicase RuvA subunit, C-terminal domain"/>
    <property type="match status" value="1"/>
</dbReference>
<dbReference type="AlphaFoldDB" id="A0A0V1A134"/>
<name>A0A0V1A134_9BILA</name>
<evidence type="ECO:0000256" key="1">
    <source>
        <dbReference type="SAM" id="MobiDB-lite"/>
    </source>
</evidence>
<feature type="compositionally biased region" description="Polar residues" evidence="1">
    <location>
        <begin position="487"/>
        <end position="506"/>
    </location>
</feature>
<evidence type="ECO:0000313" key="3">
    <source>
        <dbReference type="EMBL" id="KRY18481.1"/>
    </source>
</evidence>
<dbReference type="InterPro" id="IPR009060">
    <property type="entry name" value="UBA-like_sf"/>
</dbReference>
<dbReference type="GO" id="GO:0000049">
    <property type="term" value="F:tRNA binding"/>
    <property type="evidence" value="ECO:0007669"/>
    <property type="project" value="TreeGrafter"/>
</dbReference>
<feature type="domain" description="UBA" evidence="2">
    <location>
        <begin position="518"/>
        <end position="563"/>
    </location>
</feature>
<evidence type="ECO:0000313" key="4">
    <source>
        <dbReference type="Proteomes" id="UP000054783"/>
    </source>
</evidence>
<proteinExistence type="predicted"/>
<dbReference type="Pfam" id="PF13621">
    <property type="entry name" value="Cupin_8"/>
    <property type="match status" value="1"/>
</dbReference>
<dbReference type="GO" id="GO:0031591">
    <property type="term" value="P:wybutosine biosynthetic process"/>
    <property type="evidence" value="ECO:0007669"/>
    <property type="project" value="TreeGrafter"/>
</dbReference>
<dbReference type="Gene3D" id="2.60.120.650">
    <property type="entry name" value="Cupin"/>
    <property type="match status" value="1"/>
</dbReference>
<dbReference type="PANTHER" id="PTHR12461">
    <property type="entry name" value="HYPOXIA-INDUCIBLE FACTOR 1 ALPHA INHIBITOR-RELATED"/>
    <property type="match status" value="1"/>
</dbReference>
<reference evidence="3 4" key="1">
    <citation type="submission" date="2015-01" db="EMBL/GenBank/DDBJ databases">
        <title>Evolution of Trichinella species and genotypes.</title>
        <authorList>
            <person name="Korhonen P.K."/>
            <person name="Edoardo P."/>
            <person name="Giuseppe L.R."/>
            <person name="Gasser R.B."/>
        </authorList>
    </citation>
    <scope>NUCLEOTIDE SEQUENCE [LARGE SCALE GENOMIC DNA]</scope>
    <source>
        <strain evidence="3">ISS2496</strain>
    </source>
</reference>
<organism evidence="3 4">
    <name type="scientific">Trichinella patagoniensis</name>
    <dbReference type="NCBI Taxonomy" id="990121"/>
    <lineage>
        <taxon>Eukaryota</taxon>
        <taxon>Metazoa</taxon>
        <taxon>Ecdysozoa</taxon>
        <taxon>Nematoda</taxon>
        <taxon>Enoplea</taxon>
        <taxon>Dorylaimia</taxon>
        <taxon>Trichinellida</taxon>
        <taxon>Trichinellidae</taxon>
        <taxon>Trichinella</taxon>
    </lineage>
</organism>
<protein>
    <submittedName>
        <fullName evidence="3">tRNA wybutosine-synthesizing protein 5</fullName>
    </submittedName>
</protein>
<keyword evidence="4" id="KW-1185">Reference proteome</keyword>
<dbReference type="InterPro" id="IPR015940">
    <property type="entry name" value="UBA"/>
</dbReference>
<evidence type="ECO:0000259" key="2">
    <source>
        <dbReference type="PROSITE" id="PS50030"/>
    </source>
</evidence>
<gene>
    <name evidence="3" type="primary">PPM2</name>
    <name evidence="3" type="ORF">T12_8724</name>
</gene>
<dbReference type="EMBL" id="JYDQ01000046">
    <property type="protein sequence ID" value="KRY18481.1"/>
    <property type="molecule type" value="Genomic_DNA"/>
</dbReference>
<dbReference type="SUPFAM" id="SSF51197">
    <property type="entry name" value="Clavaminate synthase-like"/>
    <property type="match status" value="1"/>
</dbReference>
<feature type="region of interest" description="Disordered" evidence="1">
    <location>
        <begin position="481"/>
        <end position="506"/>
    </location>
</feature>